<comment type="subcellular location">
    <subcellularLocation>
        <location evidence="1">Membrane</location>
        <topology evidence="1">Multi-pass membrane protein</topology>
    </subcellularLocation>
</comment>
<evidence type="ECO:0000256" key="4">
    <source>
        <dbReference type="ARBA" id="ARBA00022989"/>
    </source>
</evidence>
<keyword evidence="3 6" id="KW-0812">Transmembrane</keyword>
<gene>
    <name evidence="7" type="ORF">Cni_G25428</name>
</gene>
<feature type="transmembrane region" description="Helical" evidence="6">
    <location>
        <begin position="239"/>
        <end position="261"/>
    </location>
</feature>
<comment type="similarity">
    <text evidence="2">Belongs to the TMEM45 family.</text>
</comment>
<reference evidence="7 8" key="1">
    <citation type="submission" date="2023-10" db="EMBL/GenBank/DDBJ databases">
        <title>Chromosome-scale genome assembly provides insights into flower coloration mechanisms of Canna indica.</title>
        <authorList>
            <person name="Li C."/>
        </authorList>
    </citation>
    <scope>NUCLEOTIDE SEQUENCE [LARGE SCALE GENOMIC DNA]</scope>
    <source>
        <tissue evidence="7">Flower</tissue>
    </source>
</reference>
<dbReference type="AlphaFoldDB" id="A0AAQ3KXX6"/>
<keyword evidence="4 6" id="KW-1133">Transmembrane helix</keyword>
<keyword evidence="5 6" id="KW-0472">Membrane</keyword>
<evidence type="ECO:0000256" key="2">
    <source>
        <dbReference type="ARBA" id="ARBA00006948"/>
    </source>
</evidence>
<feature type="transmembrane region" description="Helical" evidence="6">
    <location>
        <begin position="52"/>
        <end position="74"/>
    </location>
</feature>
<evidence type="ECO:0000313" key="8">
    <source>
        <dbReference type="Proteomes" id="UP001327560"/>
    </source>
</evidence>
<dbReference type="Pfam" id="PF04819">
    <property type="entry name" value="DUF716"/>
    <property type="match status" value="1"/>
</dbReference>
<protein>
    <submittedName>
        <fullName evidence="7">Transmembrane protein 45A</fullName>
    </submittedName>
</protein>
<feature type="transmembrane region" description="Helical" evidence="6">
    <location>
        <begin position="155"/>
        <end position="176"/>
    </location>
</feature>
<feature type="transmembrane region" description="Helical" evidence="6">
    <location>
        <begin position="12"/>
        <end position="31"/>
    </location>
</feature>
<sequence length="299" mass="33149">MGSFKGHVLPGSLFLLVGVWHIWSSVVRYVSEPAGSFRVRAWCPMGQGKTRYLELYFVAGGAFLDMCVELLYSTHLHWFVGPERILNPSHLNDFEHGGMLLMFFLYGAIALLSEKTRLLHLPDGTLCLLAAAAFCSEYLLFYFHSTTHKGLEGYYHFLLAILIALCIASAIAGALFPTSFAVDLTNAISITLQGLWFYQTAFTLYGPMMPKGCHLDGNGIVCLSHESEVRGLLLANFQFFSFLFLVLIVVLGSYAIAASWYGHPDLWRLAYGEEGTVGSVGLNLDGRRLRGSSLEVDDH</sequence>
<dbReference type="InterPro" id="IPR006904">
    <property type="entry name" value="DUF716"/>
</dbReference>
<accession>A0AAQ3KXX6</accession>
<evidence type="ECO:0000313" key="7">
    <source>
        <dbReference type="EMBL" id="WOL16640.1"/>
    </source>
</evidence>
<dbReference type="PANTHER" id="PTHR47119">
    <property type="entry name" value="PLANT VIRAL-RESPONSE FAMILY PROTEIN"/>
    <property type="match status" value="1"/>
</dbReference>
<dbReference type="PANTHER" id="PTHR47119:SF1">
    <property type="entry name" value="PLANT VIRAL-RESPONSE FAMILY PROTEIN"/>
    <property type="match status" value="1"/>
</dbReference>
<dbReference type="GO" id="GO:0016020">
    <property type="term" value="C:membrane"/>
    <property type="evidence" value="ECO:0007669"/>
    <property type="project" value="UniProtKB-SubCell"/>
</dbReference>
<feature type="transmembrane region" description="Helical" evidence="6">
    <location>
        <begin position="94"/>
        <end position="112"/>
    </location>
</feature>
<evidence type="ECO:0000256" key="3">
    <source>
        <dbReference type="ARBA" id="ARBA00022692"/>
    </source>
</evidence>
<feature type="transmembrane region" description="Helical" evidence="6">
    <location>
        <begin position="124"/>
        <end position="143"/>
    </location>
</feature>
<proteinExistence type="inferred from homology"/>
<evidence type="ECO:0000256" key="5">
    <source>
        <dbReference type="ARBA" id="ARBA00023136"/>
    </source>
</evidence>
<evidence type="ECO:0000256" key="1">
    <source>
        <dbReference type="ARBA" id="ARBA00004141"/>
    </source>
</evidence>
<dbReference type="Proteomes" id="UP001327560">
    <property type="component" value="Chromosome 8"/>
</dbReference>
<organism evidence="7 8">
    <name type="scientific">Canna indica</name>
    <name type="common">Indian-shot</name>
    <dbReference type="NCBI Taxonomy" id="4628"/>
    <lineage>
        <taxon>Eukaryota</taxon>
        <taxon>Viridiplantae</taxon>
        <taxon>Streptophyta</taxon>
        <taxon>Embryophyta</taxon>
        <taxon>Tracheophyta</taxon>
        <taxon>Spermatophyta</taxon>
        <taxon>Magnoliopsida</taxon>
        <taxon>Liliopsida</taxon>
        <taxon>Zingiberales</taxon>
        <taxon>Cannaceae</taxon>
        <taxon>Canna</taxon>
    </lineage>
</organism>
<dbReference type="EMBL" id="CP136897">
    <property type="protein sequence ID" value="WOL16640.1"/>
    <property type="molecule type" value="Genomic_DNA"/>
</dbReference>
<evidence type="ECO:0000256" key="6">
    <source>
        <dbReference type="SAM" id="Phobius"/>
    </source>
</evidence>
<keyword evidence="8" id="KW-1185">Reference proteome</keyword>
<name>A0AAQ3KXX6_9LILI</name>